<gene>
    <name evidence="1" type="ORF">F6X51_26260</name>
</gene>
<organism evidence="1 2">
    <name type="scientific">Methylobacterium planeticum</name>
    <dbReference type="NCBI Taxonomy" id="2615211"/>
    <lineage>
        <taxon>Bacteria</taxon>
        <taxon>Pseudomonadati</taxon>
        <taxon>Pseudomonadota</taxon>
        <taxon>Alphaproteobacteria</taxon>
        <taxon>Hyphomicrobiales</taxon>
        <taxon>Methylobacteriaceae</taxon>
        <taxon>Methylobacterium</taxon>
    </lineage>
</organism>
<dbReference type="EMBL" id="VZZJ01000045">
    <property type="protein sequence ID" value="KAB1068821.1"/>
    <property type="molecule type" value="Genomic_DNA"/>
</dbReference>
<dbReference type="Proteomes" id="UP000441523">
    <property type="component" value="Unassembled WGS sequence"/>
</dbReference>
<dbReference type="InterPro" id="IPR038461">
    <property type="entry name" value="Schlafen_AlbA_2_dom_sf"/>
</dbReference>
<evidence type="ECO:0000313" key="2">
    <source>
        <dbReference type="Proteomes" id="UP000441523"/>
    </source>
</evidence>
<dbReference type="GO" id="GO:0005524">
    <property type="term" value="F:ATP binding"/>
    <property type="evidence" value="ECO:0007669"/>
    <property type="project" value="UniProtKB-KW"/>
</dbReference>
<evidence type="ECO:0000313" key="1">
    <source>
        <dbReference type="EMBL" id="KAB1068821.1"/>
    </source>
</evidence>
<accession>A0A6N6MG64</accession>
<keyword evidence="1" id="KW-0067">ATP-binding</keyword>
<protein>
    <submittedName>
        <fullName evidence="1">ATP-binding protein</fullName>
    </submittedName>
</protein>
<dbReference type="AlphaFoldDB" id="A0A6N6MG64"/>
<proteinExistence type="predicted"/>
<sequence length="452" mass="49627">MRKLIVPVADAQLEALVTSPREDLHIEVKSWLDLADGLGKATLAKAIIALANHGGGFILLGFEELPGGVFEPAPNRPATLAGYSQDGVNGIVQSYVAPPFHCTVHYVRHPGSGDLFPIIAIPGGHKVPVQAARGSSDNNKTLANGRYYIRRPGPQSMEPSTPEEWRELVGRCVRAGREDLLEAIRDVLSGNVPAAEVPGLLDSLLDWAEEPTAAWLTSGEESVLKLPPPKGYFRAAYAIDGEFERPTLPQLLELLKRSTVRHTGWPAWSVLHRAEFAPFVNGGALECTYGSFGGEKFIQDPGHADYWRASPEGRLFLLRGFFEDGRPERATPGTVFSLTTPVWRVGECLLHAAALAQNLGVTDAKIVFSTRWAGLAGRELKDLDGRRYLSEGYRARQDQIDRSITVEASIIGDGLPEIVFELLTPLYELFDLFVLPRAMVEGELREMRKNSF</sequence>
<name>A0A6N6MG64_9HYPH</name>
<comment type="caution">
    <text evidence="1">The sequence shown here is derived from an EMBL/GenBank/DDBJ whole genome shotgun (WGS) entry which is preliminary data.</text>
</comment>
<dbReference type="Gene3D" id="3.30.950.30">
    <property type="entry name" value="Schlafen, AAA domain"/>
    <property type="match status" value="1"/>
</dbReference>
<keyword evidence="2" id="KW-1185">Reference proteome</keyword>
<reference evidence="1 2" key="1">
    <citation type="submission" date="2019-09" db="EMBL/GenBank/DDBJ databases">
        <title>YIM 132548 draft genome.</title>
        <authorList>
            <person name="Jiang L."/>
        </authorList>
    </citation>
    <scope>NUCLEOTIDE SEQUENCE [LARGE SCALE GENOMIC DNA]</scope>
    <source>
        <strain evidence="1 2">YIM 132548</strain>
    </source>
</reference>
<dbReference type="RefSeq" id="WP_150966815.1">
    <property type="nucleotide sequence ID" value="NZ_VZZJ01000045.1"/>
</dbReference>
<keyword evidence="1" id="KW-0547">Nucleotide-binding</keyword>